<protein>
    <recommendedName>
        <fullName evidence="3">Calcineurin-like phosphoesterase domain-containing protein</fullName>
    </recommendedName>
</protein>
<dbReference type="EMBL" id="CACVBM020000666">
    <property type="protein sequence ID" value="CAA7021959.1"/>
    <property type="molecule type" value="Genomic_DNA"/>
</dbReference>
<dbReference type="InterPro" id="IPR029052">
    <property type="entry name" value="Metallo-depent_PP-like"/>
</dbReference>
<evidence type="ECO:0000313" key="2">
    <source>
        <dbReference type="Proteomes" id="UP000467841"/>
    </source>
</evidence>
<sequence>MLSSVVVKYISYTSRGGGFETRDLMEAVPESHKEFLRDLVWFHEEDDVSIETEKGLKHCKLIAVHAGLENNKSVEEQLEILRAKDTSISRIEPLSGRRNVWDIPQELLEDKQTVIVSGHHGKLHIDGLRLIIDQSGGYKDLPLAAIVLPSKKIVEDTDDSSYILSFCVREEQLAVSFALLSSS</sequence>
<evidence type="ECO:0000313" key="1">
    <source>
        <dbReference type="EMBL" id="CAA7021959.1"/>
    </source>
</evidence>
<organism evidence="1 2">
    <name type="scientific">Microthlaspi erraticum</name>
    <dbReference type="NCBI Taxonomy" id="1685480"/>
    <lineage>
        <taxon>Eukaryota</taxon>
        <taxon>Viridiplantae</taxon>
        <taxon>Streptophyta</taxon>
        <taxon>Embryophyta</taxon>
        <taxon>Tracheophyta</taxon>
        <taxon>Spermatophyta</taxon>
        <taxon>Magnoliopsida</taxon>
        <taxon>eudicotyledons</taxon>
        <taxon>Gunneridae</taxon>
        <taxon>Pentapetalae</taxon>
        <taxon>rosids</taxon>
        <taxon>malvids</taxon>
        <taxon>Brassicales</taxon>
        <taxon>Brassicaceae</taxon>
        <taxon>Coluteocarpeae</taxon>
        <taxon>Microthlaspi</taxon>
    </lineage>
</organism>
<dbReference type="PANTHER" id="PTHR47474:SF1">
    <property type="entry name" value="TYROSINE-PROTEIN PHOSPHATASE RLPH2"/>
    <property type="match status" value="1"/>
</dbReference>
<accession>A0A6D2I1P9</accession>
<dbReference type="PANTHER" id="PTHR47474">
    <property type="entry name" value="TYROSINE-PROTEIN PHOSPHATASE RLPH2"/>
    <property type="match status" value="1"/>
</dbReference>
<name>A0A6D2I1P9_9BRAS</name>
<dbReference type="Proteomes" id="UP000467841">
    <property type="component" value="Unassembled WGS sequence"/>
</dbReference>
<dbReference type="OrthoDB" id="10267127at2759"/>
<dbReference type="Gene3D" id="3.60.21.10">
    <property type="match status" value="1"/>
</dbReference>
<proteinExistence type="predicted"/>
<reference evidence="1" key="1">
    <citation type="submission" date="2020-01" db="EMBL/GenBank/DDBJ databases">
        <authorList>
            <person name="Mishra B."/>
        </authorList>
    </citation>
    <scope>NUCLEOTIDE SEQUENCE [LARGE SCALE GENOMIC DNA]</scope>
</reference>
<keyword evidence="2" id="KW-1185">Reference proteome</keyword>
<dbReference type="AlphaFoldDB" id="A0A6D2I1P9"/>
<evidence type="ECO:0008006" key="3">
    <source>
        <dbReference type="Google" id="ProtNLM"/>
    </source>
</evidence>
<gene>
    <name evidence="1" type="ORF">MERR_LOCUS9194</name>
</gene>
<comment type="caution">
    <text evidence="1">The sequence shown here is derived from an EMBL/GenBank/DDBJ whole genome shotgun (WGS) entry which is preliminary data.</text>
</comment>